<keyword evidence="1" id="KW-0812">Transmembrane</keyword>
<evidence type="ECO:0000256" key="1">
    <source>
        <dbReference type="SAM" id="Phobius"/>
    </source>
</evidence>
<keyword evidence="1" id="KW-1133">Transmembrane helix</keyword>
<dbReference type="WBParaSite" id="GPUH_0000473201-mRNA-1">
    <property type="protein sequence ID" value="GPUH_0000473201-mRNA-1"/>
    <property type="gene ID" value="GPUH_0000473201"/>
</dbReference>
<dbReference type="AlphaFoldDB" id="A0A183D7N4"/>
<proteinExistence type="predicted"/>
<accession>A0A183D7N4</accession>
<sequence>LKYDAGCVGLTPPNCPELATAHNDVDEHAHAQHNELRRARSTLDSRTMDVFTPQLHIVEHLPHCPDPSVQLVPSIYYFLVAALTTSLNAILFAITITLFLRSRSGRNEKL</sequence>
<evidence type="ECO:0000313" key="2">
    <source>
        <dbReference type="WBParaSite" id="GPUH_0000473201-mRNA-1"/>
    </source>
</evidence>
<keyword evidence="1" id="KW-0472">Membrane</keyword>
<protein>
    <submittedName>
        <fullName evidence="2">G_PROTEIN_RECEP_F1_2 domain-containing protein</fullName>
    </submittedName>
</protein>
<name>A0A183D7N4_9BILA</name>
<feature type="transmembrane region" description="Helical" evidence="1">
    <location>
        <begin position="75"/>
        <end position="100"/>
    </location>
</feature>
<organism evidence="2">
    <name type="scientific">Gongylonema pulchrum</name>
    <dbReference type="NCBI Taxonomy" id="637853"/>
    <lineage>
        <taxon>Eukaryota</taxon>
        <taxon>Metazoa</taxon>
        <taxon>Ecdysozoa</taxon>
        <taxon>Nematoda</taxon>
        <taxon>Chromadorea</taxon>
        <taxon>Rhabditida</taxon>
        <taxon>Spirurina</taxon>
        <taxon>Spiruromorpha</taxon>
        <taxon>Spiruroidea</taxon>
        <taxon>Gongylonematidae</taxon>
        <taxon>Gongylonema</taxon>
    </lineage>
</organism>
<reference evidence="2" key="1">
    <citation type="submission" date="2016-06" db="UniProtKB">
        <authorList>
            <consortium name="WormBaseParasite"/>
        </authorList>
    </citation>
    <scope>IDENTIFICATION</scope>
</reference>